<dbReference type="AlphaFoldDB" id="A0A1Y5FE98"/>
<evidence type="ECO:0000256" key="1">
    <source>
        <dbReference type="ARBA" id="ARBA00022553"/>
    </source>
</evidence>
<dbReference type="InterPro" id="IPR001789">
    <property type="entry name" value="Sig_transdc_resp-reg_receiver"/>
</dbReference>
<accession>A0A1Y5FE98</accession>
<dbReference type="Gene3D" id="3.40.50.2300">
    <property type="match status" value="1"/>
</dbReference>
<dbReference type="EMBL" id="MAAO01000006">
    <property type="protein sequence ID" value="OUR96922.1"/>
    <property type="molecule type" value="Genomic_DNA"/>
</dbReference>
<name>A0A1Y5FE98_9BACT</name>
<proteinExistence type="predicted"/>
<dbReference type="PROSITE" id="PS50110">
    <property type="entry name" value="RESPONSE_REGULATORY"/>
    <property type="match status" value="1"/>
</dbReference>
<dbReference type="SMART" id="SM00448">
    <property type="entry name" value="REC"/>
    <property type="match status" value="1"/>
</dbReference>
<evidence type="ECO:0000313" key="5">
    <source>
        <dbReference type="EMBL" id="OUR96922.1"/>
    </source>
</evidence>
<evidence type="ECO:0000313" key="6">
    <source>
        <dbReference type="Proteomes" id="UP000196531"/>
    </source>
</evidence>
<evidence type="ECO:0000259" key="4">
    <source>
        <dbReference type="PROSITE" id="PS50110"/>
    </source>
</evidence>
<dbReference type="SUPFAM" id="SSF52172">
    <property type="entry name" value="CheY-like"/>
    <property type="match status" value="1"/>
</dbReference>
<protein>
    <submittedName>
        <fullName evidence="5">Two-component system response regulator</fullName>
    </submittedName>
</protein>
<feature type="modified residue" description="4-aspartylphosphate" evidence="3">
    <location>
        <position position="52"/>
    </location>
</feature>
<keyword evidence="2" id="KW-0902">Two-component regulatory system</keyword>
<dbReference type="Pfam" id="PF00072">
    <property type="entry name" value="Response_reg"/>
    <property type="match status" value="1"/>
</dbReference>
<keyword evidence="1 3" id="KW-0597">Phosphoprotein</keyword>
<dbReference type="PANTHER" id="PTHR45339">
    <property type="entry name" value="HYBRID SIGNAL TRANSDUCTION HISTIDINE KINASE J"/>
    <property type="match status" value="1"/>
</dbReference>
<dbReference type="InterPro" id="IPR011006">
    <property type="entry name" value="CheY-like_superfamily"/>
</dbReference>
<organism evidence="5 6">
    <name type="scientific">Halobacteriovorax marinus</name>
    <dbReference type="NCBI Taxonomy" id="97084"/>
    <lineage>
        <taxon>Bacteria</taxon>
        <taxon>Pseudomonadati</taxon>
        <taxon>Bdellovibrionota</taxon>
        <taxon>Bacteriovoracia</taxon>
        <taxon>Bacteriovoracales</taxon>
        <taxon>Halobacteriovoraceae</taxon>
        <taxon>Halobacteriovorax</taxon>
    </lineage>
</organism>
<evidence type="ECO:0000256" key="3">
    <source>
        <dbReference type="PROSITE-ProRule" id="PRU00169"/>
    </source>
</evidence>
<sequence length="124" mass="14296">MQPRILLIEDNETNRKLAIRFLQDDYFVLVAENGQQGVEIALSEIPDLILMDLSMPIMNGWDATRILKREKRTLHIPIIALSAHVLSEHMNKALEAGCDDYQTKPFDFDELITKINFWLSKRAA</sequence>
<evidence type="ECO:0000256" key="2">
    <source>
        <dbReference type="ARBA" id="ARBA00023012"/>
    </source>
</evidence>
<dbReference type="PANTHER" id="PTHR45339:SF1">
    <property type="entry name" value="HYBRID SIGNAL TRANSDUCTION HISTIDINE KINASE J"/>
    <property type="match status" value="1"/>
</dbReference>
<dbReference type="GO" id="GO:0000160">
    <property type="term" value="P:phosphorelay signal transduction system"/>
    <property type="evidence" value="ECO:0007669"/>
    <property type="project" value="UniProtKB-KW"/>
</dbReference>
<dbReference type="Proteomes" id="UP000196531">
    <property type="component" value="Unassembled WGS sequence"/>
</dbReference>
<feature type="domain" description="Response regulatory" evidence="4">
    <location>
        <begin position="4"/>
        <end position="119"/>
    </location>
</feature>
<reference evidence="6" key="1">
    <citation type="journal article" date="2017" name="Proc. Natl. Acad. Sci. U.S.A.">
        <title>Simulation of Deepwater Horizon oil plume reveals substrate specialization within a complex community of hydrocarbon-degraders.</title>
        <authorList>
            <person name="Hu P."/>
            <person name="Dubinsky E.A."/>
            <person name="Probst A.J."/>
            <person name="Wang J."/>
            <person name="Sieber C.M.K."/>
            <person name="Tom L.M."/>
            <person name="Gardinali P."/>
            <person name="Banfield J.F."/>
            <person name="Atlas R.M."/>
            <person name="Andersen G.L."/>
        </authorList>
    </citation>
    <scope>NUCLEOTIDE SEQUENCE [LARGE SCALE GENOMIC DNA]</scope>
</reference>
<comment type="caution">
    <text evidence="5">The sequence shown here is derived from an EMBL/GenBank/DDBJ whole genome shotgun (WGS) entry which is preliminary data.</text>
</comment>
<gene>
    <name evidence="5" type="ORF">A9Q84_11340</name>
</gene>